<dbReference type="Proteomes" id="UP000041770">
    <property type="component" value="Unassembled WGS sequence"/>
</dbReference>
<sequence>MDFFTFKQEVHHFLLQQFAVLRIHHVEFFFIDQHGLFGLPLCPSFFADVVENAFAQFAGIELEI</sequence>
<proteinExistence type="predicted"/>
<accession>A0A656ANY0</accession>
<evidence type="ECO:0000313" key="2">
    <source>
        <dbReference type="Proteomes" id="UP000041770"/>
    </source>
</evidence>
<gene>
    <name evidence="1" type="ORF">ERS013200_03630</name>
</gene>
<dbReference type="AlphaFoldDB" id="A0A656ANY0"/>
<dbReference type="EMBL" id="CWQY01000039">
    <property type="protein sequence ID" value="CSD23568.1"/>
    <property type="molecule type" value="Genomic_DNA"/>
</dbReference>
<protein>
    <submittedName>
        <fullName evidence="1">Uncharacterized protein</fullName>
    </submittedName>
</protein>
<name>A0A656ANY0_VIBCL</name>
<reference evidence="1 2" key="1">
    <citation type="submission" date="2015-07" db="EMBL/GenBank/DDBJ databases">
        <authorList>
            <consortium name="Pathogen Informatics"/>
        </authorList>
    </citation>
    <scope>NUCLEOTIDE SEQUENCE [LARGE SCALE GENOMIC DNA]</scope>
    <source>
        <strain evidence="1 2">A316</strain>
    </source>
</reference>
<evidence type="ECO:0000313" key="1">
    <source>
        <dbReference type="EMBL" id="CSD23568.1"/>
    </source>
</evidence>
<organism evidence="1 2">
    <name type="scientific">Vibrio cholerae</name>
    <dbReference type="NCBI Taxonomy" id="666"/>
    <lineage>
        <taxon>Bacteria</taxon>
        <taxon>Pseudomonadati</taxon>
        <taxon>Pseudomonadota</taxon>
        <taxon>Gammaproteobacteria</taxon>
        <taxon>Vibrionales</taxon>
        <taxon>Vibrionaceae</taxon>
        <taxon>Vibrio</taxon>
    </lineage>
</organism>